<dbReference type="CDD" id="cd06186">
    <property type="entry name" value="NOX_Duox_like_FAD_NADP"/>
    <property type="match status" value="1"/>
</dbReference>
<comment type="similarity">
    <text evidence="2">Belongs to the ferric reductase (FRE) family.</text>
</comment>
<dbReference type="InterPro" id="IPR017927">
    <property type="entry name" value="FAD-bd_FR_type"/>
</dbReference>
<evidence type="ECO:0000256" key="6">
    <source>
        <dbReference type="ARBA" id="ARBA00022989"/>
    </source>
</evidence>
<dbReference type="AlphaFoldDB" id="A0AAE0UG42"/>
<keyword evidence="7" id="KW-0560">Oxidoreductase</keyword>
<evidence type="ECO:0000313" key="15">
    <source>
        <dbReference type="Proteomes" id="UP001281003"/>
    </source>
</evidence>
<dbReference type="PANTHER" id="PTHR32361:SF9">
    <property type="entry name" value="FERRIC REDUCTASE TRANSMEMBRANE COMPONENT 3-RELATED"/>
    <property type="match status" value="1"/>
</dbReference>
<dbReference type="GO" id="GO:0015677">
    <property type="term" value="P:copper ion import"/>
    <property type="evidence" value="ECO:0007669"/>
    <property type="project" value="TreeGrafter"/>
</dbReference>
<feature type="transmembrane region" description="Helical" evidence="12">
    <location>
        <begin position="116"/>
        <end position="137"/>
    </location>
</feature>
<keyword evidence="5" id="KW-0249">Electron transport</keyword>
<dbReference type="GO" id="GO:0000293">
    <property type="term" value="F:ferric-chelate reductase activity"/>
    <property type="evidence" value="ECO:0007669"/>
    <property type="project" value="UniProtKB-ARBA"/>
</dbReference>
<dbReference type="InterPro" id="IPR013130">
    <property type="entry name" value="Fe3_Rdtase_TM_dom"/>
</dbReference>
<feature type="compositionally biased region" description="Low complexity" evidence="11">
    <location>
        <begin position="501"/>
        <end position="517"/>
    </location>
</feature>
<evidence type="ECO:0000256" key="12">
    <source>
        <dbReference type="SAM" id="Phobius"/>
    </source>
</evidence>
<sequence>MSHPSSHTPNSGEHTGPGGGGEAAAPSAGGHDSHESPALQAFFAARLRQNEHMMKMFAAALCGLIALFVVFHWIRWLCVKTERSLRSLAVAGRPLVAIERFVRNFLVRKVPGFKSAGHALLVTIYVVANVAVGFTNVDASSKANLASRFGWLATSNLGLVIFLALKNTPLAFLTAYSYERLNCLHRIAGYTMFIWMVLHAALYTTFFSDQGRMVSKFKDRAEIAAIVTGFSFLMVVFSATILRRIWYELFYVVHISSWIMGIVSLGFHQPHIAKKGIIVILLAASMWVLDRLIRITRVLYYGLNNEATLYPLPDGGTKVIFKKAPARAAAGKHCFIWIPAVRKFETHPFTIHKTDSLEFTIKAQNGFTRDLHQHAVANPGISVRASLDGPYGTFPDPMDYDKIVLIAGGGGATFTFGLVANILERLHDESHKKITFIWAVKKHENLAWFKEHLETLKSHAHSPKVDVSIYVTRSPVASQHHHHLPHIHGHSLLHHHTQPRTSESSSAESTPPLSPASGGSGSPDTEKMPQLPLPTHHAQTHSSTLNEKDLEHGGDGGLAGVSHHSDAADNSSTGTDSQHLHAHHQTHGYEHAIKPGRPDMATLIRQAIIGTPSNQRVLVAACGPDGLMRVVRDTTARLIQGDGPGVELHCEQFGW</sequence>
<keyword evidence="15" id="KW-1185">Reference proteome</keyword>
<reference evidence="14" key="2">
    <citation type="submission" date="2023-07" db="EMBL/GenBank/DDBJ databases">
        <authorList>
            <consortium name="Lawrence Berkeley National Laboratory"/>
            <person name="Haridas S."/>
            <person name="Hensen N."/>
            <person name="Bonometti L."/>
            <person name="Westerberg I."/>
            <person name="Brannstrom I.O."/>
            <person name="Guillou S."/>
            <person name="Cros-Aarteil S."/>
            <person name="Calhoun S."/>
            <person name="Kuo A."/>
            <person name="Mondo S."/>
            <person name="Pangilinan J."/>
            <person name="Riley R."/>
            <person name="LaButti K."/>
            <person name="Andreopoulos B."/>
            <person name="Lipzen A."/>
            <person name="Chen C."/>
            <person name="Yanf M."/>
            <person name="Daum C."/>
            <person name="Ng V."/>
            <person name="Clum A."/>
            <person name="Steindorff A."/>
            <person name="Ohm R."/>
            <person name="Martin F."/>
            <person name="Silar P."/>
            <person name="Natvig D."/>
            <person name="Lalanne C."/>
            <person name="Gautier V."/>
            <person name="Ament-velasquez S.L."/>
            <person name="Kruys A."/>
            <person name="Hutchinson M.I."/>
            <person name="Powell A.J."/>
            <person name="Barry K."/>
            <person name="Miller A.N."/>
            <person name="Grigoriev I.V."/>
            <person name="Debuchy R."/>
            <person name="Gladieux P."/>
            <person name="Thoren M.H."/>
            <person name="Johannesson H."/>
        </authorList>
    </citation>
    <scope>NUCLEOTIDE SEQUENCE</scope>
    <source>
        <strain evidence="14">FGSC 1904</strain>
    </source>
</reference>
<comment type="caution">
    <text evidence="14">The sequence shown here is derived from an EMBL/GenBank/DDBJ whole genome shotgun (WGS) entry which is preliminary data.</text>
</comment>
<dbReference type="Pfam" id="PF08030">
    <property type="entry name" value="NAD_binding_6"/>
    <property type="match status" value="1"/>
</dbReference>
<dbReference type="InterPro" id="IPR013121">
    <property type="entry name" value="Fe_red_NAD-bd_6"/>
</dbReference>
<dbReference type="InterPro" id="IPR013112">
    <property type="entry name" value="FAD-bd_8"/>
</dbReference>
<gene>
    <name evidence="14" type="ORF">B0T20DRAFT_346641</name>
</gene>
<feature type="compositionally biased region" description="Polar residues" evidence="11">
    <location>
        <begin position="1"/>
        <end position="10"/>
    </location>
</feature>
<comment type="subcellular location">
    <subcellularLocation>
        <location evidence="1">Membrane</location>
        <topology evidence="1">Multi-pass membrane protein</topology>
    </subcellularLocation>
</comment>
<feature type="transmembrane region" description="Helical" evidence="12">
    <location>
        <begin position="187"/>
        <end position="209"/>
    </location>
</feature>
<evidence type="ECO:0000313" key="14">
    <source>
        <dbReference type="EMBL" id="KAK3402144.1"/>
    </source>
</evidence>
<dbReference type="SFLD" id="SFLDG01168">
    <property type="entry name" value="Ferric_reductase_subgroup_(FRE"/>
    <property type="match status" value="1"/>
</dbReference>
<dbReference type="PANTHER" id="PTHR32361">
    <property type="entry name" value="FERRIC/CUPRIC REDUCTASE TRANSMEMBRANE COMPONENT"/>
    <property type="match status" value="1"/>
</dbReference>
<feature type="transmembrane region" description="Helical" evidence="12">
    <location>
        <begin position="149"/>
        <end position="167"/>
    </location>
</feature>
<feature type="transmembrane region" description="Helical" evidence="12">
    <location>
        <begin position="56"/>
        <end position="74"/>
    </location>
</feature>
<feature type="region of interest" description="Disordered" evidence="11">
    <location>
        <begin position="491"/>
        <end position="592"/>
    </location>
</feature>
<feature type="transmembrane region" description="Helical" evidence="12">
    <location>
        <begin position="221"/>
        <end position="243"/>
    </location>
</feature>
<dbReference type="Pfam" id="PF01794">
    <property type="entry name" value="Ferric_reduct"/>
    <property type="match status" value="1"/>
</dbReference>
<evidence type="ECO:0000256" key="11">
    <source>
        <dbReference type="SAM" id="MobiDB-lite"/>
    </source>
</evidence>
<dbReference type="InterPro" id="IPR051410">
    <property type="entry name" value="Ferric/Cupric_Reductase"/>
</dbReference>
<dbReference type="GO" id="GO:0005886">
    <property type="term" value="C:plasma membrane"/>
    <property type="evidence" value="ECO:0007669"/>
    <property type="project" value="TreeGrafter"/>
</dbReference>
<keyword evidence="3" id="KW-0813">Transport</keyword>
<evidence type="ECO:0000256" key="3">
    <source>
        <dbReference type="ARBA" id="ARBA00022448"/>
    </source>
</evidence>
<feature type="compositionally biased region" description="Polar residues" evidence="11">
    <location>
        <begin position="568"/>
        <end position="577"/>
    </location>
</feature>
<dbReference type="GO" id="GO:0006826">
    <property type="term" value="P:iron ion transport"/>
    <property type="evidence" value="ECO:0007669"/>
    <property type="project" value="TreeGrafter"/>
</dbReference>
<proteinExistence type="inferred from homology"/>
<feature type="region of interest" description="Disordered" evidence="11">
    <location>
        <begin position="1"/>
        <end position="35"/>
    </location>
</feature>
<evidence type="ECO:0000256" key="2">
    <source>
        <dbReference type="ARBA" id="ARBA00006278"/>
    </source>
</evidence>
<dbReference type="Gene3D" id="3.40.50.80">
    <property type="entry name" value="Nucleotide-binding domain of ferredoxin-NADP reductase (FNR) module"/>
    <property type="match status" value="1"/>
</dbReference>
<accession>A0AAE0UG42</accession>
<keyword evidence="4 12" id="KW-0812">Transmembrane</keyword>
<evidence type="ECO:0000259" key="13">
    <source>
        <dbReference type="PROSITE" id="PS51384"/>
    </source>
</evidence>
<evidence type="ECO:0000256" key="7">
    <source>
        <dbReference type="ARBA" id="ARBA00023002"/>
    </source>
</evidence>
<evidence type="ECO:0000256" key="1">
    <source>
        <dbReference type="ARBA" id="ARBA00004141"/>
    </source>
</evidence>
<dbReference type="GO" id="GO:0006879">
    <property type="term" value="P:intracellular iron ion homeostasis"/>
    <property type="evidence" value="ECO:0007669"/>
    <property type="project" value="TreeGrafter"/>
</dbReference>
<feature type="transmembrane region" description="Helical" evidence="12">
    <location>
        <begin position="249"/>
        <end position="267"/>
    </location>
</feature>
<dbReference type="SUPFAM" id="SSF52343">
    <property type="entry name" value="Ferredoxin reductase-like, C-terminal NADP-linked domain"/>
    <property type="match status" value="1"/>
</dbReference>
<feature type="domain" description="FAD-binding FR-type" evidence="13">
    <location>
        <begin position="285"/>
        <end position="397"/>
    </location>
</feature>
<evidence type="ECO:0000256" key="4">
    <source>
        <dbReference type="ARBA" id="ARBA00022692"/>
    </source>
</evidence>
<organism evidence="14 15">
    <name type="scientific">Sordaria brevicollis</name>
    <dbReference type="NCBI Taxonomy" id="83679"/>
    <lineage>
        <taxon>Eukaryota</taxon>
        <taxon>Fungi</taxon>
        <taxon>Dikarya</taxon>
        <taxon>Ascomycota</taxon>
        <taxon>Pezizomycotina</taxon>
        <taxon>Sordariomycetes</taxon>
        <taxon>Sordariomycetidae</taxon>
        <taxon>Sordariales</taxon>
        <taxon>Sordariaceae</taxon>
        <taxon>Sordaria</taxon>
    </lineage>
</organism>
<keyword evidence="8" id="KW-0406">Ion transport</keyword>
<keyword evidence="10" id="KW-0325">Glycoprotein</keyword>
<dbReference type="Proteomes" id="UP001281003">
    <property type="component" value="Unassembled WGS sequence"/>
</dbReference>
<protein>
    <submittedName>
        <fullName evidence="14">Ferric reductase NAD binding domain-containing protein</fullName>
    </submittedName>
</protein>
<keyword evidence="6 12" id="KW-1133">Transmembrane helix</keyword>
<dbReference type="InterPro" id="IPR039261">
    <property type="entry name" value="FNR_nucleotide-bd"/>
</dbReference>
<evidence type="ECO:0000256" key="9">
    <source>
        <dbReference type="ARBA" id="ARBA00023136"/>
    </source>
</evidence>
<evidence type="ECO:0000256" key="8">
    <source>
        <dbReference type="ARBA" id="ARBA00023065"/>
    </source>
</evidence>
<keyword evidence="9 12" id="KW-0472">Membrane</keyword>
<dbReference type="Pfam" id="PF08022">
    <property type="entry name" value="FAD_binding_8"/>
    <property type="match status" value="1"/>
</dbReference>
<reference evidence="14" key="1">
    <citation type="journal article" date="2023" name="Mol. Phylogenet. Evol.">
        <title>Genome-scale phylogeny and comparative genomics of the fungal order Sordariales.</title>
        <authorList>
            <person name="Hensen N."/>
            <person name="Bonometti L."/>
            <person name="Westerberg I."/>
            <person name="Brannstrom I.O."/>
            <person name="Guillou S."/>
            <person name="Cros-Aarteil S."/>
            <person name="Calhoun S."/>
            <person name="Haridas S."/>
            <person name="Kuo A."/>
            <person name="Mondo S."/>
            <person name="Pangilinan J."/>
            <person name="Riley R."/>
            <person name="LaButti K."/>
            <person name="Andreopoulos B."/>
            <person name="Lipzen A."/>
            <person name="Chen C."/>
            <person name="Yan M."/>
            <person name="Daum C."/>
            <person name="Ng V."/>
            <person name="Clum A."/>
            <person name="Steindorff A."/>
            <person name="Ohm R.A."/>
            <person name="Martin F."/>
            <person name="Silar P."/>
            <person name="Natvig D.O."/>
            <person name="Lalanne C."/>
            <person name="Gautier V."/>
            <person name="Ament-Velasquez S.L."/>
            <person name="Kruys A."/>
            <person name="Hutchinson M.I."/>
            <person name="Powell A.J."/>
            <person name="Barry K."/>
            <person name="Miller A.N."/>
            <person name="Grigoriev I.V."/>
            <person name="Debuchy R."/>
            <person name="Gladieux P."/>
            <person name="Hiltunen Thoren M."/>
            <person name="Johannesson H."/>
        </authorList>
    </citation>
    <scope>NUCLEOTIDE SEQUENCE</scope>
    <source>
        <strain evidence="14">FGSC 1904</strain>
    </source>
</reference>
<dbReference type="SFLD" id="SFLDS00052">
    <property type="entry name" value="Ferric_Reductase_Domain"/>
    <property type="match status" value="1"/>
</dbReference>
<evidence type="ECO:0000256" key="10">
    <source>
        <dbReference type="ARBA" id="ARBA00023180"/>
    </source>
</evidence>
<name>A0AAE0UG42_SORBR</name>
<dbReference type="EMBL" id="JAUTDP010000002">
    <property type="protein sequence ID" value="KAK3402144.1"/>
    <property type="molecule type" value="Genomic_DNA"/>
</dbReference>
<evidence type="ECO:0000256" key="5">
    <source>
        <dbReference type="ARBA" id="ARBA00022982"/>
    </source>
</evidence>
<dbReference type="PROSITE" id="PS51384">
    <property type="entry name" value="FAD_FR"/>
    <property type="match status" value="1"/>
</dbReference>